<reference evidence="2" key="2">
    <citation type="submission" date="2015-01" db="EMBL/GenBank/DDBJ databases">
        <title>Evolutionary Origins and Diversification of the Mycorrhizal Mutualists.</title>
        <authorList>
            <consortium name="DOE Joint Genome Institute"/>
            <consortium name="Mycorrhizal Genomics Consortium"/>
            <person name="Kohler A."/>
            <person name="Kuo A."/>
            <person name="Nagy L.G."/>
            <person name="Floudas D."/>
            <person name="Copeland A."/>
            <person name="Barry K.W."/>
            <person name="Cichocki N."/>
            <person name="Veneault-Fourrey C."/>
            <person name="LaButti K."/>
            <person name="Lindquist E.A."/>
            <person name="Lipzen A."/>
            <person name="Lundell T."/>
            <person name="Morin E."/>
            <person name="Murat C."/>
            <person name="Riley R."/>
            <person name="Ohm R."/>
            <person name="Sun H."/>
            <person name="Tunlid A."/>
            <person name="Henrissat B."/>
            <person name="Grigoriev I.V."/>
            <person name="Hibbett D.S."/>
            <person name="Martin F."/>
        </authorList>
    </citation>
    <scope>NUCLEOTIDE SEQUENCE [LARGE SCALE GENOMIC DNA]</scope>
    <source>
        <strain evidence="2">441</strain>
    </source>
</reference>
<sequence length="129" mass="14501">MFFMIKLPMKIRRCCISIPATIPEPPCAPSQVPAFSFICVKSHMGRAREETCRKCGDVVLARPTTTIQFQVSVQRMYQCPLPRTWSQQTFGFLSINTTCRYPQTFTSSPNPAHKVDASCGDKTHPGRTT</sequence>
<dbReference type="HOGENOM" id="CLU_1949682_0_0_1"/>
<reference evidence="1 2" key="1">
    <citation type="submission" date="2014-04" db="EMBL/GenBank/DDBJ databases">
        <authorList>
            <consortium name="DOE Joint Genome Institute"/>
            <person name="Kuo A."/>
            <person name="Kohler A."/>
            <person name="Costa M.D."/>
            <person name="Nagy L.G."/>
            <person name="Floudas D."/>
            <person name="Copeland A."/>
            <person name="Barry K.W."/>
            <person name="Cichocki N."/>
            <person name="Veneault-Fourrey C."/>
            <person name="LaButti K."/>
            <person name="Lindquist E.A."/>
            <person name="Lipzen A."/>
            <person name="Lundell T."/>
            <person name="Morin E."/>
            <person name="Murat C."/>
            <person name="Sun H."/>
            <person name="Tunlid A."/>
            <person name="Henrissat B."/>
            <person name="Grigoriev I.V."/>
            <person name="Hibbett D.S."/>
            <person name="Martin F."/>
            <person name="Nordberg H.P."/>
            <person name="Cantor M.N."/>
            <person name="Hua S.X."/>
        </authorList>
    </citation>
    <scope>NUCLEOTIDE SEQUENCE [LARGE SCALE GENOMIC DNA]</scope>
    <source>
        <strain evidence="1 2">441</strain>
    </source>
</reference>
<organism evidence="1 2">
    <name type="scientific">Pisolithus microcarpus 441</name>
    <dbReference type="NCBI Taxonomy" id="765257"/>
    <lineage>
        <taxon>Eukaryota</taxon>
        <taxon>Fungi</taxon>
        <taxon>Dikarya</taxon>
        <taxon>Basidiomycota</taxon>
        <taxon>Agaricomycotina</taxon>
        <taxon>Agaricomycetes</taxon>
        <taxon>Agaricomycetidae</taxon>
        <taxon>Boletales</taxon>
        <taxon>Sclerodermatineae</taxon>
        <taxon>Pisolithaceae</taxon>
        <taxon>Pisolithus</taxon>
    </lineage>
</organism>
<name>A0A0C9YCN5_9AGAM</name>
<gene>
    <name evidence="1" type="ORF">PISMIDRAFT_497701</name>
</gene>
<accession>A0A0C9YCN5</accession>
<dbReference type="AlphaFoldDB" id="A0A0C9YCN5"/>
<dbReference type="Proteomes" id="UP000054018">
    <property type="component" value="Unassembled WGS sequence"/>
</dbReference>
<evidence type="ECO:0000313" key="1">
    <source>
        <dbReference type="EMBL" id="KIK22525.1"/>
    </source>
</evidence>
<protein>
    <submittedName>
        <fullName evidence="1">Uncharacterized protein</fullName>
    </submittedName>
</protein>
<keyword evidence="2" id="KW-1185">Reference proteome</keyword>
<dbReference type="EMBL" id="KN833738">
    <property type="protein sequence ID" value="KIK22525.1"/>
    <property type="molecule type" value="Genomic_DNA"/>
</dbReference>
<proteinExistence type="predicted"/>
<evidence type="ECO:0000313" key="2">
    <source>
        <dbReference type="Proteomes" id="UP000054018"/>
    </source>
</evidence>